<dbReference type="KEGG" id="saca:FFV09_14815"/>
<feature type="coiled-coil region" evidence="1">
    <location>
        <begin position="443"/>
        <end position="491"/>
    </location>
</feature>
<dbReference type="Proteomes" id="UP000316968">
    <property type="component" value="Chromosome"/>
</dbReference>
<dbReference type="PANTHER" id="PTHR43681">
    <property type="entry name" value="TRANSMEMBRANE GTPASE FZO"/>
    <property type="match status" value="1"/>
</dbReference>
<accession>A0A4Y6V062</accession>
<dbReference type="Gene3D" id="3.40.50.300">
    <property type="entry name" value="P-loop containing nucleotide triphosphate hydrolases"/>
    <property type="match status" value="1"/>
</dbReference>
<evidence type="ECO:0000313" key="4">
    <source>
        <dbReference type="Proteomes" id="UP000316968"/>
    </source>
</evidence>
<feature type="domain" description="Dynamin N-terminal" evidence="2">
    <location>
        <begin position="41"/>
        <end position="195"/>
    </location>
</feature>
<gene>
    <name evidence="3" type="ORF">FFV09_14815</name>
</gene>
<dbReference type="OrthoDB" id="5477114at2"/>
<evidence type="ECO:0000256" key="1">
    <source>
        <dbReference type="SAM" id="Coils"/>
    </source>
</evidence>
<keyword evidence="4" id="KW-1185">Reference proteome</keyword>
<dbReference type="InterPro" id="IPR027417">
    <property type="entry name" value="P-loop_NTPase"/>
</dbReference>
<keyword evidence="1" id="KW-0175">Coiled coil</keyword>
<organism evidence="3 4">
    <name type="scientific">Saccharibacillus brassicae</name>
    <dbReference type="NCBI Taxonomy" id="2583377"/>
    <lineage>
        <taxon>Bacteria</taxon>
        <taxon>Bacillati</taxon>
        <taxon>Bacillota</taxon>
        <taxon>Bacilli</taxon>
        <taxon>Bacillales</taxon>
        <taxon>Paenibacillaceae</taxon>
        <taxon>Saccharibacillus</taxon>
    </lineage>
</organism>
<reference evidence="3 4" key="1">
    <citation type="submission" date="2019-06" db="EMBL/GenBank/DDBJ databases">
        <title>Saccharibacillus brassicae sp. nov., an endophytic bacterium isolated from Chinese cabbage seeds (Brassica pekinensis).</title>
        <authorList>
            <person name="Jiang L."/>
            <person name="Lee J."/>
            <person name="Kim S.W."/>
        </authorList>
    </citation>
    <scope>NUCLEOTIDE SEQUENCE [LARGE SCALE GENOMIC DNA]</scope>
    <source>
        <strain evidence="4">KCTC 43072 / ATSA2</strain>
    </source>
</reference>
<dbReference type="InterPro" id="IPR045063">
    <property type="entry name" value="Dynamin_N"/>
</dbReference>
<dbReference type="PANTHER" id="PTHR43681:SF1">
    <property type="entry name" value="SARCALUMENIN"/>
    <property type="match status" value="1"/>
</dbReference>
<dbReference type="Pfam" id="PF00350">
    <property type="entry name" value="Dynamin_N"/>
    <property type="match status" value="1"/>
</dbReference>
<evidence type="ECO:0000259" key="2">
    <source>
        <dbReference type="Pfam" id="PF00350"/>
    </source>
</evidence>
<name>A0A4Y6V062_SACBS</name>
<proteinExistence type="predicted"/>
<dbReference type="EMBL" id="CP041217">
    <property type="protein sequence ID" value="QDH22001.1"/>
    <property type="molecule type" value="Genomic_DNA"/>
</dbReference>
<sequence length="793" mass="91162">MKQLKGILEKHKEVASYLDITSDIHFLNQLIKQIESETFYIPVIGQYSAGKTSFLNALFKVDYLPTRGTETTSFATFIAYGEHDHALVEYRDGNMKEITIEELSLYRHGESNPELVNIKALHLKIKDPILKTGAIFVDTPGLNTLAQHHEETTLNVIAQANFLIYVMGKSLTDYDLKLFRQVEENGIDLILIRTKLDEVKSSEENLEELILQEKKKVQQELGASLCWFGISTYPEWLQQPSWSRRLNEIGNYLKYDVAAKMGQIKERYIQHQLTSLTSEWVKQLEEKKATAQAATRLEEQQIQKQINYLEEQALKQERTMLENSRDIHNHLVTFSSQVISKITYLKNEASESFENKMMRLPDLHAMQQQAQTLATKEIGIYLSEVKSMCQAYSHKMIEEGYRKAGVELHEISEEINDSLNLEFCPELELPSPEQLDRSGQRKVEELTEALESLNEALHYDELELSELNQNKEKLRSTLNKSKQAVVEVKGELEKLGSFDAPMKWIEGDKKASETMKKLGSVLDMLTVFIPTTAPIKLAGQAGKITKTMQIAAKASEVAKTAQTLNQGFEIVEEMMQHKKNQKGSQVHPKSPGLSFVNKGTALDIIKSISLEYWFEKTGNLFDTPSYYEIDREAHESYSKQKKRLEDRQHEAIHQQMIALQSNSLIHNQESKLKRRQEINTKTQKALARQLEAASEQAKKDGRMNYSLQLKILFEQEIQRLNQTLLPQIEKFYKDRANMIVLEAMAGVQKRIDDLKKMLSQTLVDKNKAHEQIEQSLAQCNDYLNWIRNLEVKA</sequence>
<protein>
    <recommendedName>
        <fullName evidence="2">Dynamin N-terminal domain-containing protein</fullName>
    </recommendedName>
</protein>
<dbReference type="InterPro" id="IPR051943">
    <property type="entry name" value="TRAFAC_Dynamin-like_GTPase"/>
</dbReference>
<dbReference type="SUPFAM" id="SSF52540">
    <property type="entry name" value="P-loop containing nucleoside triphosphate hydrolases"/>
    <property type="match status" value="1"/>
</dbReference>
<evidence type="ECO:0000313" key="3">
    <source>
        <dbReference type="EMBL" id="QDH22001.1"/>
    </source>
</evidence>
<dbReference type="AlphaFoldDB" id="A0A4Y6V062"/>